<protein>
    <submittedName>
        <fullName evidence="4">ATP-binding cassette domain-containing protein</fullName>
    </submittedName>
</protein>
<dbReference type="PANTHER" id="PTHR24220">
    <property type="entry name" value="IMPORT ATP-BINDING PROTEIN"/>
    <property type="match status" value="1"/>
</dbReference>
<dbReference type="SUPFAM" id="SSF52540">
    <property type="entry name" value="P-loop containing nucleoside triphosphate hydrolases"/>
    <property type="match status" value="1"/>
</dbReference>
<comment type="caution">
    <text evidence="4">The sequence shown here is derived from an EMBL/GenBank/DDBJ whole genome shotgun (WGS) entry which is preliminary data.</text>
</comment>
<evidence type="ECO:0000256" key="1">
    <source>
        <dbReference type="ARBA" id="ARBA00022741"/>
    </source>
</evidence>
<dbReference type="InterPro" id="IPR015854">
    <property type="entry name" value="ABC_transpr_LolD-like"/>
</dbReference>
<dbReference type="PROSITE" id="PS50893">
    <property type="entry name" value="ABC_TRANSPORTER_2"/>
    <property type="match status" value="1"/>
</dbReference>
<dbReference type="EMBL" id="JBHSFK010000055">
    <property type="protein sequence ID" value="MFC4507418.1"/>
    <property type="molecule type" value="Genomic_DNA"/>
</dbReference>
<feature type="domain" description="ABC transporter" evidence="3">
    <location>
        <begin position="2"/>
        <end position="215"/>
    </location>
</feature>
<keyword evidence="1" id="KW-0547">Nucleotide-binding</keyword>
<evidence type="ECO:0000259" key="3">
    <source>
        <dbReference type="PROSITE" id="PS50893"/>
    </source>
</evidence>
<evidence type="ECO:0000256" key="2">
    <source>
        <dbReference type="ARBA" id="ARBA00022840"/>
    </source>
</evidence>
<sequence length="217" mass="23459">MIDIENLSKSFGPRTLWSDVTFTVSRGEMLSLVGPSGSGKSTLLNCLGLLDVPSGGVIRHEGKDITRFGRREIRRFRRDVLGYLFQNYALIENDTVAANLKVVVEPRRSSPSGSTAISEALDRVGLAGRENEKIAQLSGGEQQRVALARLIVKQPVLVLADEPTGALDRANAALVVDILRHMSDAGCAVVIATHDDYVRDRCDAVFAVSESSLSIVP</sequence>
<dbReference type="Proteomes" id="UP001595839">
    <property type="component" value="Unassembled WGS sequence"/>
</dbReference>
<dbReference type="InterPro" id="IPR003439">
    <property type="entry name" value="ABC_transporter-like_ATP-bd"/>
</dbReference>
<organism evidence="4 5">
    <name type="scientific">Streptomyces vulcanius</name>
    <dbReference type="NCBI Taxonomy" id="1441876"/>
    <lineage>
        <taxon>Bacteria</taxon>
        <taxon>Bacillati</taxon>
        <taxon>Actinomycetota</taxon>
        <taxon>Actinomycetes</taxon>
        <taxon>Kitasatosporales</taxon>
        <taxon>Streptomycetaceae</taxon>
        <taxon>Streptomyces</taxon>
    </lineage>
</organism>
<proteinExistence type="predicted"/>
<dbReference type="InterPro" id="IPR017871">
    <property type="entry name" value="ABC_transporter-like_CS"/>
</dbReference>
<reference evidence="5" key="1">
    <citation type="journal article" date="2019" name="Int. J. Syst. Evol. Microbiol.">
        <title>The Global Catalogue of Microorganisms (GCM) 10K type strain sequencing project: providing services to taxonomists for standard genome sequencing and annotation.</title>
        <authorList>
            <consortium name="The Broad Institute Genomics Platform"/>
            <consortium name="The Broad Institute Genome Sequencing Center for Infectious Disease"/>
            <person name="Wu L."/>
            <person name="Ma J."/>
        </authorList>
    </citation>
    <scope>NUCLEOTIDE SEQUENCE [LARGE SCALE GENOMIC DNA]</scope>
    <source>
        <strain evidence="5">CGMCC 4.7177</strain>
    </source>
</reference>
<dbReference type="GO" id="GO:0005524">
    <property type="term" value="F:ATP binding"/>
    <property type="evidence" value="ECO:0007669"/>
    <property type="project" value="UniProtKB-KW"/>
</dbReference>
<dbReference type="PANTHER" id="PTHR24220:SF86">
    <property type="entry name" value="ABC TRANSPORTER ABCH.1"/>
    <property type="match status" value="1"/>
</dbReference>
<dbReference type="RefSeq" id="WP_381185781.1">
    <property type="nucleotide sequence ID" value="NZ_JBHSFK010000055.1"/>
</dbReference>
<gene>
    <name evidence="4" type="ORF">ACFPIH_49815</name>
</gene>
<dbReference type="SMART" id="SM00382">
    <property type="entry name" value="AAA"/>
    <property type="match status" value="1"/>
</dbReference>
<keyword evidence="2 4" id="KW-0067">ATP-binding</keyword>
<dbReference type="Gene3D" id="3.40.50.300">
    <property type="entry name" value="P-loop containing nucleotide triphosphate hydrolases"/>
    <property type="match status" value="1"/>
</dbReference>
<dbReference type="InterPro" id="IPR003593">
    <property type="entry name" value="AAA+_ATPase"/>
</dbReference>
<dbReference type="PROSITE" id="PS00211">
    <property type="entry name" value="ABC_TRANSPORTER_1"/>
    <property type="match status" value="1"/>
</dbReference>
<dbReference type="InterPro" id="IPR027417">
    <property type="entry name" value="P-loop_NTPase"/>
</dbReference>
<keyword evidence="5" id="KW-1185">Reference proteome</keyword>
<accession>A0ABV9BAV2</accession>
<evidence type="ECO:0000313" key="4">
    <source>
        <dbReference type="EMBL" id="MFC4507418.1"/>
    </source>
</evidence>
<name>A0ABV9BAV2_9ACTN</name>
<dbReference type="Pfam" id="PF00005">
    <property type="entry name" value="ABC_tran"/>
    <property type="match status" value="1"/>
</dbReference>
<evidence type="ECO:0000313" key="5">
    <source>
        <dbReference type="Proteomes" id="UP001595839"/>
    </source>
</evidence>